<evidence type="ECO:0000313" key="2">
    <source>
        <dbReference type="Proteomes" id="UP000004931"/>
    </source>
</evidence>
<comment type="caution">
    <text evidence="1">The sequence shown here is derived from an EMBL/GenBank/DDBJ whole genome shotgun (WGS) entry which is preliminary data.</text>
</comment>
<keyword evidence="2" id="KW-1185">Reference proteome</keyword>
<organism evidence="1 2">
    <name type="scientific">marine gamma proteobacterium HTCC2143</name>
    <dbReference type="NCBI Taxonomy" id="247633"/>
    <lineage>
        <taxon>Bacteria</taxon>
        <taxon>Pseudomonadati</taxon>
        <taxon>Pseudomonadota</taxon>
        <taxon>Gammaproteobacteria</taxon>
        <taxon>Cellvibrionales</taxon>
        <taxon>Spongiibacteraceae</taxon>
        <taxon>BD1-7 clade</taxon>
    </lineage>
</organism>
<dbReference type="EMBL" id="AAVT01000006">
    <property type="protein sequence ID" value="EAW30851.1"/>
    <property type="molecule type" value="Genomic_DNA"/>
</dbReference>
<name>A0YEL5_9GAMM</name>
<sequence length="71" mass="8331">MIEDLLDYVWVNDVGDDTHDAPTQRAHGNIKRIVILKRIYSEFQKYPNWAFFEFERLNDSLSVVVGQCLNS</sequence>
<reference evidence="1 2" key="1">
    <citation type="journal article" date="2010" name="J. Bacteriol.">
        <title>Genome sequence of the oligotrophic marine Gammaproteobacterium HTCC2143, isolated from the Oregon Coast.</title>
        <authorList>
            <person name="Oh H.M."/>
            <person name="Kang I."/>
            <person name="Ferriera S."/>
            <person name="Giovannoni S.J."/>
            <person name="Cho J.C."/>
        </authorList>
    </citation>
    <scope>NUCLEOTIDE SEQUENCE [LARGE SCALE GENOMIC DNA]</scope>
    <source>
        <strain evidence="1 2">HTCC2143</strain>
    </source>
</reference>
<dbReference type="Proteomes" id="UP000004931">
    <property type="component" value="Unassembled WGS sequence"/>
</dbReference>
<gene>
    <name evidence="1" type="ORF">GP2143_02969</name>
</gene>
<dbReference type="AlphaFoldDB" id="A0YEL5"/>
<proteinExistence type="predicted"/>
<evidence type="ECO:0000313" key="1">
    <source>
        <dbReference type="EMBL" id="EAW30851.1"/>
    </source>
</evidence>
<accession>A0YEL5</accession>
<protein>
    <submittedName>
        <fullName evidence="1">Uncharacterized protein</fullName>
    </submittedName>
</protein>